<evidence type="ECO:0000256" key="5">
    <source>
        <dbReference type="ARBA" id="ARBA00023186"/>
    </source>
</evidence>
<dbReference type="Pfam" id="PF04729">
    <property type="entry name" value="ASF1_hist_chap"/>
    <property type="match status" value="1"/>
</dbReference>
<evidence type="ECO:0000256" key="2">
    <source>
        <dbReference type="ARBA" id="ARBA00006051"/>
    </source>
</evidence>
<evidence type="ECO:0000256" key="6">
    <source>
        <dbReference type="ARBA" id="ARBA00023242"/>
    </source>
</evidence>
<dbReference type="eggNOG" id="KOG3265">
    <property type="taxonomic scope" value="Eukaryota"/>
</dbReference>
<evidence type="ECO:0000256" key="8">
    <source>
        <dbReference type="SAM" id="MobiDB-lite"/>
    </source>
</evidence>
<feature type="compositionally biased region" description="Basic and acidic residues" evidence="8">
    <location>
        <begin position="155"/>
        <end position="164"/>
    </location>
</feature>
<dbReference type="GO" id="GO:0005829">
    <property type="term" value="C:cytosol"/>
    <property type="evidence" value="ECO:0007669"/>
    <property type="project" value="EnsemblFungi"/>
</dbReference>
<evidence type="ECO:0000313" key="10">
    <source>
        <dbReference type="Proteomes" id="UP000053201"/>
    </source>
</evidence>
<dbReference type="GO" id="GO:0031509">
    <property type="term" value="P:subtelomeric heterochromatin formation"/>
    <property type="evidence" value="ECO:0007669"/>
    <property type="project" value="EnsemblFungi"/>
</dbReference>
<dbReference type="GO" id="GO:0032968">
    <property type="term" value="P:positive regulation of transcription elongation by RNA polymerase II"/>
    <property type="evidence" value="ECO:0007669"/>
    <property type="project" value="EnsemblFungi"/>
</dbReference>
<evidence type="ECO:0000256" key="3">
    <source>
        <dbReference type="ARBA" id="ARBA00023015"/>
    </source>
</evidence>
<dbReference type="GeneID" id="27692044"/>
<dbReference type="GO" id="GO:0042393">
    <property type="term" value="F:histone binding"/>
    <property type="evidence" value="ECO:0007669"/>
    <property type="project" value="EnsemblFungi"/>
</dbReference>
<keyword evidence="10" id="KW-1185">Reference proteome</keyword>
<dbReference type="InterPro" id="IPR036747">
    <property type="entry name" value="ASF1-like_sf"/>
</dbReference>
<evidence type="ECO:0000256" key="1">
    <source>
        <dbReference type="ARBA" id="ARBA00004123"/>
    </source>
</evidence>
<dbReference type="InParanoid" id="A0A0L0HRR3"/>
<dbReference type="GO" id="GO:0000781">
    <property type="term" value="C:chromosome, telomeric region"/>
    <property type="evidence" value="ECO:0007669"/>
    <property type="project" value="GOC"/>
</dbReference>
<protein>
    <recommendedName>
        <fullName evidence="7">Anti-silencing function protein 1</fullName>
    </recommendedName>
</protein>
<comment type="similarity">
    <text evidence="2">Belongs to the ASF1 family.</text>
</comment>
<dbReference type="OMA" id="DYADQEM"/>
<organism evidence="9 10">
    <name type="scientific">Spizellomyces punctatus (strain DAOM BR117)</name>
    <dbReference type="NCBI Taxonomy" id="645134"/>
    <lineage>
        <taxon>Eukaryota</taxon>
        <taxon>Fungi</taxon>
        <taxon>Fungi incertae sedis</taxon>
        <taxon>Chytridiomycota</taxon>
        <taxon>Chytridiomycota incertae sedis</taxon>
        <taxon>Chytridiomycetes</taxon>
        <taxon>Spizellomycetales</taxon>
        <taxon>Spizellomycetaceae</taxon>
        <taxon>Spizellomyces</taxon>
    </lineage>
</organism>
<dbReference type="GO" id="GO:0030466">
    <property type="term" value="P:silent mating-type cassette heterochromatin formation"/>
    <property type="evidence" value="ECO:0007669"/>
    <property type="project" value="EnsemblFungi"/>
</dbReference>
<dbReference type="PANTHER" id="PTHR12040:SF0">
    <property type="entry name" value="HISTONE CHAPERONE ASF1"/>
    <property type="match status" value="1"/>
</dbReference>
<keyword evidence="5" id="KW-0143">Chaperone</keyword>
<name>A0A0L0HRR3_SPIPD</name>
<proteinExistence type="inferred from homology"/>
<keyword evidence="3" id="KW-0805">Transcription regulation</keyword>
<evidence type="ECO:0000256" key="7">
    <source>
        <dbReference type="ARBA" id="ARBA00032776"/>
    </source>
</evidence>
<dbReference type="PANTHER" id="PTHR12040">
    <property type="entry name" value="ANTI-SILENCING PROTEIN 1"/>
    <property type="match status" value="1"/>
</dbReference>
<comment type="subcellular location">
    <subcellularLocation>
        <location evidence="1">Nucleus</location>
    </subcellularLocation>
</comment>
<reference evidence="9 10" key="1">
    <citation type="submission" date="2009-08" db="EMBL/GenBank/DDBJ databases">
        <title>The Genome Sequence of Spizellomyces punctatus strain DAOM BR117.</title>
        <authorList>
            <consortium name="The Broad Institute Genome Sequencing Platform"/>
            <person name="Russ C."/>
            <person name="Cuomo C."/>
            <person name="Shea T."/>
            <person name="Young S.K."/>
            <person name="Zeng Q."/>
            <person name="Koehrsen M."/>
            <person name="Haas B."/>
            <person name="Borodovsky M."/>
            <person name="Guigo R."/>
            <person name="Alvarado L."/>
            <person name="Berlin A."/>
            <person name="Bochicchio J."/>
            <person name="Borenstein D."/>
            <person name="Chapman S."/>
            <person name="Chen Z."/>
            <person name="Engels R."/>
            <person name="Freedman E."/>
            <person name="Gellesch M."/>
            <person name="Goldberg J."/>
            <person name="Griggs A."/>
            <person name="Gujja S."/>
            <person name="Heiman D."/>
            <person name="Hepburn T."/>
            <person name="Howarth C."/>
            <person name="Jen D."/>
            <person name="Larson L."/>
            <person name="Lewis B."/>
            <person name="Mehta T."/>
            <person name="Park D."/>
            <person name="Pearson M."/>
            <person name="Roberts A."/>
            <person name="Saif S."/>
            <person name="Shenoy N."/>
            <person name="Sisk P."/>
            <person name="Stolte C."/>
            <person name="Sykes S."/>
            <person name="Thomson T."/>
            <person name="Walk T."/>
            <person name="White J."/>
            <person name="Yandava C."/>
            <person name="Burger G."/>
            <person name="Gray M.W."/>
            <person name="Holland P.W.H."/>
            <person name="King N."/>
            <person name="Lang F.B.F."/>
            <person name="Roger A.J."/>
            <person name="Ruiz-Trillo I."/>
            <person name="Lander E."/>
            <person name="Nusbaum C."/>
        </authorList>
    </citation>
    <scope>NUCLEOTIDE SEQUENCE [LARGE SCALE GENOMIC DNA]</scope>
    <source>
        <strain evidence="9 10">DAOM BR117</strain>
    </source>
</reference>
<dbReference type="EMBL" id="KQ257451">
    <property type="protein sequence ID" value="KND03803.1"/>
    <property type="molecule type" value="Genomic_DNA"/>
</dbReference>
<dbReference type="FunCoup" id="A0A0L0HRR3">
    <property type="interactions" value="507"/>
</dbReference>
<dbReference type="GO" id="GO:0070775">
    <property type="term" value="C:H3 histone acetyltransferase complex"/>
    <property type="evidence" value="ECO:0007669"/>
    <property type="project" value="EnsemblFungi"/>
</dbReference>
<dbReference type="GO" id="GO:0033554">
    <property type="term" value="P:cellular response to stress"/>
    <property type="evidence" value="ECO:0007669"/>
    <property type="project" value="EnsemblFungi"/>
</dbReference>
<dbReference type="RefSeq" id="XP_016611842.1">
    <property type="nucleotide sequence ID" value="XM_016757068.1"/>
</dbReference>
<evidence type="ECO:0000313" key="9">
    <source>
        <dbReference type="EMBL" id="KND03803.1"/>
    </source>
</evidence>
<dbReference type="GO" id="GO:0010698">
    <property type="term" value="F:acetyltransferase activator activity"/>
    <property type="evidence" value="ECO:0007669"/>
    <property type="project" value="EnsemblFungi"/>
</dbReference>
<dbReference type="GO" id="GO:0006337">
    <property type="term" value="P:nucleosome disassembly"/>
    <property type="evidence" value="ECO:0007669"/>
    <property type="project" value="EnsemblFungi"/>
</dbReference>
<dbReference type="Proteomes" id="UP000053201">
    <property type="component" value="Unassembled WGS sequence"/>
</dbReference>
<keyword evidence="6" id="KW-0539">Nucleus</keyword>
<dbReference type="Gene3D" id="2.60.40.1490">
    <property type="entry name" value="Histone chaperone ASF1-like"/>
    <property type="match status" value="1"/>
</dbReference>
<dbReference type="VEuPathDB" id="FungiDB:SPPG_08919"/>
<dbReference type="OrthoDB" id="29755at2759"/>
<dbReference type="FunFam" id="2.60.40.1490:FF:000001">
    <property type="entry name" value="Histone chaperone ASF1"/>
    <property type="match status" value="1"/>
</dbReference>
<dbReference type="InterPro" id="IPR006818">
    <property type="entry name" value="ASF1-like"/>
</dbReference>
<dbReference type="SUPFAM" id="SSF101546">
    <property type="entry name" value="ASF1-like"/>
    <property type="match status" value="1"/>
</dbReference>
<dbReference type="GO" id="GO:0006335">
    <property type="term" value="P:DNA replication-dependent chromatin assembly"/>
    <property type="evidence" value="ECO:0007669"/>
    <property type="project" value="EnsemblFungi"/>
</dbReference>
<gene>
    <name evidence="9" type="ORF">SPPG_08919</name>
</gene>
<accession>A0A0L0HRR3</accession>
<dbReference type="AlphaFoldDB" id="A0A0L0HRR3"/>
<sequence length="194" mass="21861">MSLVNIVNVEILNNPCSFFDPFQIEITFEVIAELQEDLEFKVVYVGSAESEQHDQTLESVMVGPVPVGTSKFMLEAPHPDPSRIPPEDVVGVTVILLMCSYRDREFVRVGYYVNNDYTDELMRDEPPPKPLFEKLQRSILVDKPRVTRFSIPWDTEEKREKNEGGNDMDISQPGSPEKGIAAVGPSDNMAQEAV</sequence>
<dbReference type="STRING" id="645134.A0A0L0HRR3"/>
<keyword evidence="4" id="KW-0804">Transcription</keyword>
<evidence type="ECO:0000256" key="4">
    <source>
        <dbReference type="ARBA" id="ARBA00023163"/>
    </source>
</evidence>
<feature type="region of interest" description="Disordered" evidence="8">
    <location>
        <begin position="152"/>
        <end position="194"/>
    </location>
</feature>
<dbReference type="GO" id="GO:0005634">
    <property type="term" value="C:nucleus"/>
    <property type="evidence" value="ECO:0007669"/>
    <property type="project" value="UniProtKB-SubCell"/>
</dbReference>